<proteinExistence type="predicted"/>
<reference evidence="2" key="1">
    <citation type="journal article" date="2014" name="Sci. Data">
        <title>Genomes of diverse isolates of the marine cyanobacterium Prochlorococcus.</title>
        <authorList>
            <person name="Biller S."/>
            <person name="Berube P."/>
            <person name="Thompson J."/>
            <person name="Kelly L."/>
            <person name="Roggensack S."/>
            <person name="Awad L."/>
            <person name="Roache-Johnson K."/>
            <person name="Ding H."/>
            <person name="Giovannoni S.J."/>
            <person name="Moore L.R."/>
            <person name="Chisholm S.W."/>
        </authorList>
    </citation>
    <scope>NUCLEOTIDE SEQUENCE [LARGE SCALE GENOMIC DNA]</scope>
    <source>
        <strain evidence="2">MIT 9201</strain>
    </source>
</reference>
<dbReference type="EMBL" id="JNAL01000014">
    <property type="protein sequence ID" value="KGF95617.1"/>
    <property type="molecule type" value="Genomic_DNA"/>
</dbReference>
<comment type="caution">
    <text evidence="1">The sequence shown here is derived from an EMBL/GenBank/DDBJ whole genome shotgun (WGS) entry which is preliminary data.</text>
</comment>
<evidence type="ECO:0000313" key="1">
    <source>
        <dbReference type="EMBL" id="KGF95617.1"/>
    </source>
</evidence>
<evidence type="ECO:0000313" key="2">
    <source>
        <dbReference type="Proteomes" id="UP000030355"/>
    </source>
</evidence>
<dbReference type="Proteomes" id="UP000030355">
    <property type="component" value="Unassembled WGS sequence"/>
</dbReference>
<sequence>MENCYPLFDGEYRWHKIQNCPRCKAKKSIKPCIWGMPSAEDGTSGKYAIMGCSLEIPSAKWACLKCDYRIYYPPDCLEREPD</sequence>
<accession>A0A0A2A179</accession>
<organism evidence="1 2">
    <name type="scientific">Prochlorococcus marinus str. MIT 9201</name>
    <dbReference type="NCBI Taxonomy" id="93057"/>
    <lineage>
        <taxon>Bacteria</taxon>
        <taxon>Bacillati</taxon>
        <taxon>Cyanobacteriota</taxon>
        <taxon>Cyanophyceae</taxon>
        <taxon>Synechococcales</taxon>
        <taxon>Prochlorococcaceae</taxon>
        <taxon>Prochlorococcus</taxon>
    </lineage>
</organism>
<dbReference type="AlphaFoldDB" id="A0A0A2A179"/>
<dbReference type="STRING" id="93057.EU95_1309"/>
<protein>
    <submittedName>
        <fullName evidence="1">Uncharacterized protein</fullName>
    </submittedName>
</protein>
<gene>
    <name evidence="1" type="ORF">EU95_1309</name>
</gene>
<name>A0A0A2A179_PROMR</name>